<evidence type="ECO:0000313" key="2">
    <source>
        <dbReference type="Proteomes" id="UP001056120"/>
    </source>
</evidence>
<sequence length="157" mass="16692">MGAARRKVSEYMYVVDPESIYWERTVYKSLLDPSLVPGNISVGGTTLVTMVGRGSGRGTGRTPVTRSRRQTGNNTDTNDHHETNENENNTGPHAKEVIMSEAQFQDVVASEVTKALRNTLPGLLDGVLSRRMGTGKAGGGNNNTGGANGNANTNSVT</sequence>
<gene>
    <name evidence="1" type="ORF">L1987_06509</name>
</gene>
<evidence type="ECO:0000313" key="1">
    <source>
        <dbReference type="EMBL" id="KAI3825034.1"/>
    </source>
</evidence>
<name>A0ACB9JYQ0_9ASTR</name>
<comment type="caution">
    <text evidence="1">The sequence shown here is derived from an EMBL/GenBank/DDBJ whole genome shotgun (WGS) entry which is preliminary data.</text>
</comment>
<reference evidence="1 2" key="2">
    <citation type="journal article" date="2022" name="Mol. Ecol. Resour.">
        <title>The genomes of chicory, endive, great burdock and yacon provide insights into Asteraceae paleo-polyploidization history and plant inulin production.</title>
        <authorList>
            <person name="Fan W."/>
            <person name="Wang S."/>
            <person name="Wang H."/>
            <person name="Wang A."/>
            <person name="Jiang F."/>
            <person name="Liu H."/>
            <person name="Zhao H."/>
            <person name="Xu D."/>
            <person name="Zhang Y."/>
        </authorList>
    </citation>
    <scope>NUCLEOTIDE SEQUENCE [LARGE SCALE GENOMIC DNA]</scope>
    <source>
        <strain evidence="2">cv. Yunnan</strain>
        <tissue evidence="1">Leaves</tissue>
    </source>
</reference>
<reference evidence="2" key="1">
    <citation type="journal article" date="2022" name="Mol. Ecol. Resour.">
        <title>The genomes of chicory, endive, great burdock and yacon provide insights into Asteraceae palaeo-polyploidization history and plant inulin production.</title>
        <authorList>
            <person name="Fan W."/>
            <person name="Wang S."/>
            <person name="Wang H."/>
            <person name="Wang A."/>
            <person name="Jiang F."/>
            <person name="Liu H."/>
            <person name="Zhao H."/>
            <person name="Xu D."/>
            <person name="Zhang Y."/>
        </authorList>
    </citation>
    <scope>NUCLEOTIDE SEQUENCE [LARGE SCALE GENOMIC DNA]</scope>
    <source>
        <strain evidence="2">cv. Yunnan</strain>
    </source>
</reference>
<keyword evidence="2" id="KW-1185">Reference proteome</keyword>
<organism evidence="1 2">
    <name type="scientific">Smallanthus sonchifolius</name>
    <dbReference type="NCBI Taxonomy" id="185202"/>
    <lineage>
        <taxon>Eukaryota</taxon>
        <taxon>Viridiplantae</taxon>
        <taxon>Streptophyta</taxon>
        <taxon>Embryophyta</taxon>
        <taxon>Tracheophyta</taxon>
        <taxon>Spermatophyta</taxon>
        <taxon>Magnoliopsida</taxon>
        <taxon>eudicotyledons</taxon>
        <taxon>Gunneridae</taxon>
        <taxon>Pentapetalae</taxon>
        <taxon>asterids</taxon>
        <taxon>campanulids</taxon>
        <taxon>Asterales</taxon>
        <taxon>Asteraceae</taxon>
        <taxon>Asteroideae</taxon>
        <taxon>Heliantheae alliance</taxon>
        <taxon>Millerieae</taxon>
        <taxon>Smallanthus</taxon>
    </lineage>
</organism>
<proteinExistence type="predicted"/>
<dbReference type="Proteomes" id="UP001056120">
    <property type="component" value="Linkage Group LG02"/>
</dbReference>
<dbReference type="EMBL" id="CM042019">
    <property type="protein sequence ID" value="KAI3825034.1"/>
    <property type="molecule type" value="Genomic_DNA"/>
</dbReference>
<protein>
    <submittedName>
        <fullName evidence="1">Uncharacterized protein</fullName>
    </submittedName>
</protein>
<accession>A0ACB9JYQ0</accession>